<evidence type="ECO:0000313" key="2">
    <source>
        <dbReference type="EMBL" id="MSS41938.1"/>
    </source>
</evidence>
<feature type="domain" description="HTH cro/C1-type" evidence="1">
    <location>
        <begin position="26"/>
        <end position="60"/>
    </location>
</feature>
<proteinExistence type="predicted"/>
<evidence type="ECO:0000259" key="1">
    <source>
        <dbReference type="PROSITE" id="PS50943"/>
    </source>
</evidence>
<dbReference type="Pfam" id="PF13443">
    <property type="entry name" value="HTH_26"/>
    <property type="match status" value="1"/>
</dbReference>
<dbReference type="PANTHER" id="PTHR37301">
    <property type="entry name" value="DNA-BINDING PROTEIN-RELATED"/>
    <property type="match status" value="1"/>
</dbReference>
<dbReference type="InterPro" id="IPR010982">
    <property type="entry name" value="Lambda_DNA-bd_dom_sf"/>
</dbReference>
<protein>
    <submittedName>
        <fullName evidence="2">Helix-turn-helix transcriptional regulator</fullName>
    </submittedName>
</protein>
<name>A0A844F637_CLOSV</name>
<comment type="caution">
    <text evidence="2">The sequence shown here is derived from an EMBL/GenBank/DDBJ whole genome shotgun (WGS) entry which is preliminary data.</text>
</comment>
<evidence type="ECO:0000313" key="3">
    <source>
        <dbReference type="Proteomes" id="UP000462363"/>
    </source>
</evidence>
<dbReference type="InterPro" id="IPR001387">
    <property type="entry name" value="Cro/C1-type_HTH"/>
</dbReference>
<dbReference type="AlphaFoldDB" id="A0A844F637"/>
<dbReference type="SUPFAM" id="SSF47413">
    <property type="entry name" value="lambda repressor-like DNA-binding domains"/>
    <property type="match status" value="1"/>
</dbReference>
<dbReference type="GO" id="GO:0003677">
    <property type="term" value="F:DNA binding"/>
    <property type="evidence" value="ECO:0007669"/>
    <property type="project" value="InterPro"/>
</dbReference>
<organism evidence="2 3">
    <name type="scientific">Clostridium scindens (strain JCM 10418 / VPI 12708)</name>
    <dbReference type="NCBI Taxonomy" id="29347"/>
    <lineage>
        <taxon>Bacteria</taxon>
        <taxon>Bacillati</taxon>
        <taxon>Bacillota</taxon>
        <taxon>Clostridia</taxon>
        <taxon>Lachnospirales</taxon>
        <taxon>Lachnospiraceae</taxon>
    </lineage>
</organism>
<dbReference type="PANTHER" id="PTHR37301:SF1">
    <property type="entry name" value="DNA-BINDING PROTEIN"/>
    <property type="match status" value="1"/>
</dbReference>
<reference evidence="2 3" key="1">
    <citation type="submission" date="2019-08" db="EMBL/GenBank/DDBJ databases">
        <title>In-depth cultivation of the pig gut microbiome towards novel bacterial diversity and tailored functional studies.</title>
        <authorList>
            <person name="Wylensek D."/>
            <person name="Hitch T.C.A."/>
            <person name="Clavel T."/>
        </authorList>
    </citation>
    <scope>NUCLEOTIDE SEQUENCE [LARGE SCALE GENOMIC DNA]</scope>
    <source>
        <strain evidence="2 3">BL-389-WT-3D</strain>
    </source>
</reference>
<dbReference type="Gene3D" id="1.10.260.40">
    <property type="entry name" value="lambda repressor-like DNA-binding domains"/>
    <property type="match status" value="1"/>
</dbReference>
<dbReference type="Proteomes" id="UP000462363">
    <property type="component" value="Unassembled WGS sequence"/>
</dbReference>
<dbReference type="RefSeq" id="WP_154322302.1">
    <property type="nucleotide sequence ID" value="NZ_CP045695.1"/>
</dbReference>
<dbReference type="PROSITE" id="PS50943">
    <property type="entry name" value="HTH_CROC1"/>
    <property type="match status" value="1"/>
</dbReference>
<accession>A0A844F637</accession>
<sequence>MISYSPLWETMNQRDISTYTLIHKYGINPRTINNLKHNKSITMFTLERLCEILNCEPNDIIRFEKE</sequence>
<gene>
    <name evidence="2" type="ORF">FYJ37_16915</name>
</gene>
<dbReference type="EMBL" id="VUMB01000062">
    <property type="protein sequence ID" value="MSS41938.1"/>
    <property type="molecule type" value="Genomic_DNA"/>
</dbReference>